<evidence type="ECO:0000256" key="1">
    <source>
        <dbReference type="ARBA" id="ARBA00004685"/>
    </source>
</evidence>
<dbReference type="Pfam" id="PF11807">
    <property type="entry name" value="UstYa"/>
    <property type="match status" value="1"/>
</dbReference>
<dbReference type="VEuPathDB" id="FungiDB:A9K55_006841"/>
<keyword evidence="4" id="KW-0812">Transmembrane</keyword>
<name>A0A2H4SB98_CORMI</name>
<dbReference type="GO" id="GO:0016491">
    <property type="term" value="F:oxidoreductase activity"/>
    <property type="evidence" value="ECO:0007669"/>
    <property type="project" value="UniProtKB-KW"/>
</dbReference>
<evidence type="ECO:0008006" key="7">
    <source>
        <dbReference type="Google" id="ProtNLM"/>
    </source>
</evidence>
<feature type="transmembrane region" description="Helical" evidence="4">
    <location>
        <begin position="38"/>
        <end position="62"/>
    </location>
</feature>
<evidence type="ECO:0000256" key="4">
    <source>
        <dbReference type="SAM" id="Phobius"/>
    </source>
</evidence>
<evidence type="ECO:0000256" key="2">
    <source>
        <dbReference type="ARBA" id="ARBA00023002"/>
    </source>
</evidence>
<keyword evidence="4" id="KW-0472">Membrane</keyword>
<keyword evidence="2" id="KW-0560">Oxidoreductase</keyword>
<sequence length="255" mass="28786">MSRSFDKDSSARASSEFLIEHQARPQRPTRQPWSMRKAALVTVCILVGSLELIVLETILVRWGEARGCPPALLSELNNLVPNFPTTPVLFRKDAFATVDHESEQSRNITRDNWLSYMPKGNGFIAVNDSEKYQLPDPIPFLGQSAYSIAVFHQLHCLYAIMDIYNDLTSERPAGHADHHHHGREEASAHHHVDHCFRYLRQSLLCCGDTALEGQDPNTNKTGTDGTGAVHMCKDFETIRSWAEDHRLVNNKDALK</sequence>
<dbReference type="GO" id="GO:0043386">
    <property type="term" value="P:mycotoxin biosynthetic process"/>
    <property type="evidence" value="ECO:0007669"/>
    <property type="project" value="InterPro"/>
</dbReference>
<comment type="pathway">
    <text evidence="1">Mycotoxin biosynthesis.</text>
</comment>
<dbReference type="VEuPathDB" id="FungiDB:CCM_02059"/>
<comment type="similarity">
    <text evidence="3">Belongs to the ustYa family.</text>
</comment>
<keyword evidence="4" id="KW-1133">Transmembrane helix</keyword>
<proteinExistence type="inferred from homology"/>
<dbReference type="PANTHER" id="PTHR33365:SF11">
    <property type="entry name" value="TAT PATHWAY SIGNAL SEQUENCE"/>
    <property type="match status" value="1"/>
</dbReference>
<accession>A0A2H4SB98</accession>
<reference evidence="5 6" key="1">
    <citation type="journal article" date="2017" name="BMC Genomics">
        <title>Chromosome level assembly and secondary metabolite potential of the parasitic fungus Cordyceps militaris.</title>
        <authorList>
            <person name="Kramer G.J."/>
            <person name="Nodwell J.R."/>
        </authorList>
    </citation>
    <scope>NUCLEOTIDE SEQUENCE [LARGE SCALE GENOMIC DNA]</scope>
    <source>
        <strain evidence="5 6">ATCC 34164</strain>
    </source>
</reference>
<organism evidence="5 6">
    <name type="scientific">Cordyceps militaris</name>
    <name type="common">Caterpillar fungus</name>
    <name type="synonym">Clavaria militaris</name>
    <dbReference type="NCBI Taxonomy" id="73501"/>
    <lineage>
        <taxon>Eukaryota</taxon>
        <taxon>Fungi</taxon>
        <taxon>Dikarya</taxon>
        <taxon>Ascomycota</taxon>
        <taxon>Pezizomycotina</taxon>
        <taxon>Sordariomycetes</taxon>
        <taxon>Hypocreomycetidae</taxon>
        <taxon>Hypocreales</taxon>
        <taxon>Cordycipitaceae</taxon>
        <taxon>Cordyceps</taxon>
    </lineage>
</organism>
<evidence type="ECO:0000256" key="3">
    <source>
        <dbReference type="ARBA" id="ARBA00035112"/>
    </source>
</evidence>
<protein>
    <recommendedName>
        <fullName evidence="7">Tat pathway signal sequence</fullName>
    </recommendedName>
</protein>
<dbReference type="AlphaFoldDB" id="A0A2H4SB98"/>
<gene>
    <name evidence="5" type="ORF">A9K55_006841</name>
</gene>
<dbReference type="EMBL" id="CP023323">
    <property type="protein sequence ID" value="ATY60384.1"/>
    <property type="molecule type" value="Genomic_DNA"/>
</dbReference>
<dbReference type="OrthoDB" id="3687641at2759"/>
<evidence type="ECO:0000313" key="6">
    <source>
        <dbReference type="Proteomes" id="UP000323067"/>
    </source>
</evidence>
<dbReference type="InterPro" id="IPR021765">
    <property type="entry name" value="UstYa-like"/>
</dbReference>
<dbReference type="PANTHER" id="PTHR33365">
    <property type="entry name" value="YALI0B05434P"/>
    <property type="match status" value="1"/>
</dbReference>
<dbReference type="Proteomes" id="UP000323067">
    <property type="component" value="Chromosome vi"/>
</dbReference>
<evidence type="ECO:0000313" key="5">
    <source>
        <dbReference type="EMBL" id="ATY60384.1"/>
    </source>
</evidence>